<keyword evidence="1" id="KW-0378">Hydrolase</keyword>
<dbReference type="Pfam" id="PF01520">
    <property type="entry name" value="Amidase_3"/>
    <property type="match status" value="1"/>
</dbReference>
<evidence type="ECO:0000313" key="6">
    <source>
        <dbReference type="Proteomes" id="UP000184342"/>
    </source>
</evidence>
<dbReference type="RefSeq" id="WP_073993574.1">
    <property type="nucleotide sequence ID" value="NZ_FQYT01000012.1"/>
</dbReference>
<dbReference type="SUPFAM" id="SSF53187">
    <property type="entry name" value="Zn-dependent exopeptidases"/>
    <property type="match status" value="1"/>
</dbReference>
<dbReference type="PANTHER" id="PTHR30404">
    <property type="entry name" value="N-ACETYLMURAMOYL-L-ALANINE AMIDASE"/>
    <property type="match status" value="1"/>
</dbReference>
<evidence type="ECO:0000256" key="1">
    <source>
        <dbReference type="ARBA" id="ARBA00022801"/>
    </source>
</evidence>
<dbReference type="SMART" id="SM00646">
    <property type="entry name" value="Ami_3"/>
    <property type="match status" value="1"/>
</dbReference>
<evidence type="ECO:0000313" key="5">
    <source>
        <dbReference type="EMBL" id="SHJ09154.1"/>
    </source>
</evidence>
<dbReference type="GO" id="GO:0008745">
    <property type="term" value="F:N-acetylmuramoyl-L-alanine amidase activity"/>
    <property type="evidence" value="ECO:0007669"/>
    <property type="project" value="InterPro"/>
</dbReference>
<dbReference type="GO" id="GO:0030288">
    <property type="term" value="C:outer membrane-bounded periplasmic space"/>
    <property type="evidence" value="ECO:0007669"/>
    <property type="project" value="TreeGrafter"/>
</dbReference>
<dbReference type="GO" id="GO:0009253">
    <property type="term" value="P:peptidoglycan catabolic process"/>
    <property type="evidence" value="ECO:0007669"/>
    <property type="project" value="InterPro"/>
</dbReference>
<proteinExistence type="predicted"/>
<evidence type="ECO:0000256" key="2">
    <source>
        <dbReference type="SAM" id="MobiDB-lite"/>
    </source>
</evidence>
<dbReference type="EMBL" id="FQYT01000012">
    <property type="protein sequence ID" value="SHJ09154.1"/>
    <property type="molecule type" value="Genomic_DNA"/>
</dbReference>
<dbReference type="InterPro" id="IPR050695">
    <property type="entry name" value="N-acetylmuramoyl_amidase_3"/>
</dbReference>
<dbReference type="PANTHER" id="PTHR30404:SF0">
    <property type="entry name" value="N-ACETYLMURAMOYL-L-ALANINE AMIDASE AMIC"/>
    <property type="match status" value="1"/>
</dbReference>
<protein>
    <submittedName>
        <fullName evidence="5">N-acetylmuramoyl-L-alanine amidase</fullName>
    </submittedName>
</protein>
<sequence length="292" mass="31206">MKKIAVCIMFAGILLQLLSCSAAKKEGTTENTVPNIIESMTQETSGIPAETNTMPPETGPQDPAVDTQTASPESSGRSPEVEAGGIVVAIDAGHQRHGDSEPEPIGPGASQTKAKVSSGTTGRFSGLPEYELNLQVALKLKALLLARGYQVIMIRETNDVDISNAQRAEAANNNGADAFVRIHANGSENPETNGVMMICPTPSNPYCGNLYGECRRLSECILNMVLYSTGAGDKGVWETDTMSGINWCQVPATIIEMGYMTNQTEDMLLSTQAYQYEIAEGITAGLDDYFVK</sequence>
<feature type="region of interest" description="Disordered" evidence="2">
    <location>
        <begin position="94"/>
        <end position="121"/>
    </location>
</feature>
<accession>A0A1M6GGP4</accession>
<feature type="region of interest" description="Disordered" evidence="2">
    <location>
        <begin position="36"/>
        <end position="81"/>
    </location>
</feature>
<keyword evidence="3" id="KW-0732">Signal</keyword>
<evidence type="ECO:0000256" key="3">
    <source>
        <dbReference type="SAM" id="SignalP"/>
    </source>
</evidence>
<dbReference type="Gene3D" id="3.40.630.40">
    <property type="entry name" value="Zn-dependent exopeptidases"/>
    <property type="match status" value="1"/>
</dbReference>
<feature type="signal peptide" evidence="3">
    <location>
        <begin position="1"/>
        <end position="22"/>
    </location>
</feature>
<feature type="domain" description="MurNAc-LAA" evidence="4">
    <location>
        <begin position="168"/>
        <end position="287"/>
    </location>
</feature>
<dbReference type="STRING" id="1122934.SAMN02745691_01322"/>
<gene>
    <name evidence="5" type="ORF">SAMN02745691_01322</name>
</gene>
<organism evidence="5 6">
    <name type="scientific">Parasporobacterium paucivorans DSM 15970</name>
    <dbReference type="NCBI Taxonomy" id="1122934"/>
    <lineage>
        <taxon>Bacteria</taxon>
        <taxon>Bacillati</taxon>
        <taxon>Bacillota</taxon>
        <taxon>Clostridia</taxon>
        <taxon>Lachnospirales</taxon>
        <taxon>Lachnospiraceae</taxon>
        <taxon>Parasporobacterium</taxon>
    </lineage>
</organism>
<name>A0A1M6GGP4_9FIRM</name>
<feature type="compositionally biased region" description="Polar residues" evidence="2">
    <location>
        <begin position="109"/>
        <end position="121"/>
    </location>
</feature>
<dbReference type="InterPro" id="IPR002508">
    <property type="entry name" value="MurNAc-LAA_cat"/>
</dbReference>
<feature type="compositionally biased region" description="Polar residues" evidence="2">
    <location>
        <begin position="66"/>
        <end position="77"/>
    </location>
</feature>
<feature type="compositionally biased region" description="Polar residues" evidence="2">
    <location>
        <begin position="36"/>
        <end position="55"/>
    </location>
</feature>
<keyword evidence="6" id="KW-1185">Reference proteome</keyword>
<reference evidence="5 6" key="1">
    <citation type="submission" date="2016-11" db="EMBL/GenBank/DDBJ databases">
        <authorList>
            <person name="Jaros S."/>
            <person name="Januszkiewicz K."/>
            <person name="Wedrychowicz H."/>
        </authorList>
    </citation>
    <scope>NUCLEOTIDE SEQUENCE [LARGE SCALE GENOMIC DNA]</scope>
    <source>
        <strain evidence="5 6">DSM 15970</strain>
    </source>
</reference>
<feature type="chain" id="PRO_5012635654" evidence="3">
    <location>
        <begin position="23"/>
        <end position="292"/>
    </location>
</feature>
<dbReference type="AlphaFoldDB" id="A0A1M6GGP4"/>
<evidence type="ECO:0000259" key="4">
    <source>
        <dbReference type="SMART" id="SM00646"/>
    </source>
</evidence>
<dbReference type="Proteomes" id="UP000184342">
    <property type="component" value="Unassembled WGS sequence"/>
</dbReference>
<dbReference type="CDD" id="cd02696">
    <property type="entry name" value="MurNAc-LAA"/>
    <property type="match status" value="1"/>
</dbReference>